<sequence length="318" mass="37396">MNSNKQHKHYENDKKNKNFKKDSDTKYNCYQDDFISNRLMLHEKESLDLECNLVKINCILKQACKEETECWIELSSLVRSKKSIGFPLLRGYKSFSSGKILYFEQFKNTKVEKLVVTSSLLQESILFQIAVILYSMHKREIYVDNFEFDIVDITKTTFFISVNQIVFEICTDKLVILSLCTRPYRVNLPQSCYLNFLHCLETTMRKSYETSNYFFEWLIKNHISLLSKDGTDLFKIRKRTVTTNHINRFVEPGTIVLVYRDDMYISGITLTDISISDNVRVLFSLDGGYILEIDDFNIQDVFLANEYFIRSQLTSIII</sequence>
<name>A0A075CH68_9POXV</name>
<dbReference type="Pfam" id="PF03339">
    <property type="entry name" value="Pox_L3_FP4"/>
    <property type="match status" value="1"/>
</dbReference>
<gene>
    <name evidence="1" type="primary">GTPV058</name>
</gene>
<proteinExistence type="predicted"/>
<accession>A0A075CH68</accession>
<dbReference type="EMBL" id="KC951854">
    <property type="protein sequence ID" value="AGZ95377.1"/>
    <property type="molecule type" value="Genomic_DNA"/>
</dbReference>
<reference evidence="1 2" key="1">
    <citation type="journal article" date="2014" name="Vet. Microbiol.">
        <title>Complete genome sequence analysis of goatpox virus isolated from China shows high variation.</title>
        <authorList>
            <person name="Zeng X."/>
            <person name="Chi X."/>
            <person name="Li W."/>
            <person name="Hao W."/>
            <person name="Li M."/>
            <person name="Huang X."/>
            <person name="Huang Y."/>
            <person name="Rock D.L."/>
            <person name="Luo S."/>
            <person name="Wang S."/>
        </authorList>
    </citation>
    <scope>NUCLEOTIDE SEQUENCE [LARGE SCALE GENOMIC DNA]</scope>
    <source>
        <strain evidence="1">FZ</strain>
    </source>
</reference>
<organism evidence="1 2">
    <name type="scientific">Goatpox virus FZ</name>
    <dbReference type="NCBI Taxonomy" id="1416740"/>
    <lineage>
        <taxon>Viruses</taxon>
        <taxon>Varidnaviria</taxon>
        <taxon>Bamfordvirae</taxon>
        <taxon>Nucleocytoviricota</taxon>
        <taxon>Pokkesviricetes</taxon>
        <taxon>Chitovirales</taxon>
        <taxon>Poxviridae</taxon>
        <taxon>Chordopoxvirinae</taxon>
        <taxon>Capripoxvirus</taxon>
        <taxon>Capripoxvirus goatpox</taxon>
        <taxon>Goatpox virus</taxon>
    </lineage>
</organism>
<protein>
    <recommendedName>
        <fullName evidence="3">Early transcription protein</fullName>
    </recommendedName>
</protein>
<evidence type="ECO:0000313" key="2">
    <source>
        <dbReference type="Proteomes" id="UP000134642"/>
    </source>
</evidence>
<dbReference type="Proteomes" id="UP000134642">
    <property type="component" value="Segment"/>
</dbReference>
<evidence type="ECO:0008006" key="3">
    <source>
        <dbReference type="Google" id="ProtNLM"/>
    </source>
</evidence>
<dbReference type="InterPro" id="IPR005007">
    <property type="entry name" value="Poxvirus_L3/FP4"/>
</dbReference>
<evidence type="ECO:0000313" key="1">
    <source>
        <dbReference type="EMBL" id="AGZ95377.1"/>
    </source>
</evidence>